<dbReference type="Proteomes" id="UP000509535">
    <property type="component" value="Chromosome"/>
</dbReference>
<evidence type="ECO:0000313" key="1">
    <source>
        <dbReference type="EMBL" id="QLB49652.1"/>
    </source>
</evidence>
<evidence type="ECO:0008006" key="3">
    <source>
        <dbReference type="Google" id="ProtNLM"/>
    </source>
</evidence>
<dbReference type="Gene3D" id="1.10.10.10">
    <property type="entry name" value="Winged helix-like DNA-binding domain superfamily/Winged helix DNA-binding domain"/>
    <property type="match status" value="1"/>
</dbReference>
<protein>
    <recommendedName>
        <fullName evidence="3">Phage protein</fullName>
    </recommendedName>
</protein>
<organism evidence="1 2">
    <name type="scientific">Streptococcus sanguinis</name>
    <dbReference type="NCBI Taxonomy" id="1305"/>
    <lineage>
        <taxon>Bacteria</taxon>
        <taxon>Bacillati</taxon>
        <taxon>Bacillota</taxon>
        <taxon>Bacilli</taxon>
        <taxon>Lactobacillales</taxon>
        <taxon>Streptococcaceae</taxon>
        <taxon>Streptococcus</taxon>
    </lineage>
</organism>
<dbReference type="EMBL" id="CP040798">
    <property type="protein sequence ID" value="QLB49652.1"/>
    <property type="molecule type" value="Genomic_DNA"/>
</dbReference>
<gene>
    <name evidence="1" type="ORF">FDP16_03320</name>
</gene>
<sequence length="112" mass="12586">MTQTTMPENYTRVLNLIKVGAENAITGAEIANILKIERRAVQEIISHLITRYKIPIIGARLIPHSGYYIPASKAELIDGVRALKNQVQKEQVRLDVLLNADLESYKAFLNRG</sequence>
<evidence type="ECO:0000313" key="2">
    <source>
        <dbReference type="Proteomes" id="UP000509535"/>
    </source>
</evidence>
<reference evidence="1 2" key="1">
    <citation type="submission" date="2019-06" db="EMBL/GenBank/DDBJ databases">
        <title>The organization of the Streptococcus sanguinis genomes.</title>
        <authorList>
            <person name="Wang H.Y."/>
            <person name="Chen Y.Y.M."/>
            <person name="Wu C.H."/>
        </authorList>
    </citation>
    <scope>NUCLEOTIDE SEQUENCE [LARGE SCALE GENOMIC DNA]</scope>
    <source>
        <strain evidence="1 2">CGMH058</strain>
    </source>
</reference>
<proteinExistence type="predicted"/>
<name>A0A7H8UZ18_STRSA</name>
<dbReference type="AlphaFoldDB" id="A0A7H8UZ18"/>
<dbReference type="RefSeq" id="WP_176798552.1">
    <property type="nucleotide sequence ID" value="NZ_CP040798.1"/>
</dbReference>
<dbReference type="InterPro" id="IPR036388">
    <property type="entry name" value="WH-like_DNA-bd_sf"/>
</dbReference>
<accession>A0A7H8UZ18</accession>